<evidence type="ECO:0000256" key="11">
    <source>
        <dbReference type="ARBA" id="ARBA00022837"/>
    </source>
</evidence>
<evidence type="ECO:0000256" key="10">
    <source>
        <dbReference type="ARBA" id="ARBA00022777"/>
    </source>
</evidence>
<accession>A0ABP0QFI0</accession>
<dbReference type="InterPro" id="IPR000550">
    <property type="entry name" value="Hppk"/>
</dbReference>
<dbReference type="InterPro" id="IPR011992">
    <property type="entry name" value="EF-hand-dom_pair"/>
</dbReference>
<evidence type="ECO:0008006" key="21">
    <source>
        <dbReference type="Google" id="ProtNLM"/>
    </source>
</evidence>
<comment type="catalytic activity">
    <reaction evidence="2">
        <text>6-hydroxymethyl-7,8-dihydropterin + ATP = (7,8-dihydropterin-6-yl)methyl diphosphate + AMP + H(+)</text>
        <dbReference type="Rhea" id="RHEA:11412"/>
        <dbReference type="ChEBI" id="CHEBI:15378"/>
        <dbReference type="ChEBI" id="CHEBI:30616"/>
        <dbReference type="ChEBI" id="CHEBI:44841"/>
        <dbReference type="ChEBI" id="CHEBI:72950"/>
        <dbReference type="ChEBI" id="CHEBI:456215"/>
        <dbReference type="EC" id="2.7.6.3"/>
    </reaction>
</comment>
<comment type="similarity">
    <text evidence="6">In the C-terminal section; belongs to the DHPS family.</text>
</comment>
<dbReference type="InterPro" id="IPR032675">
    <property type="entry name" value="LRR_dom_sf"/>
</dbReference>
<evidence type="ECO:0000259" key="18">
    <source>
        <dbReference type="PROSITE" id="PS50972"/>
    </source>
</evidence>
<comment type="caution">
    <text evidence="19">The sequence shown here is derived from an EMBL/GenBank/DDBJ whole genome shotgun (WGS) entry which is preliminary data.</text>
</comment>
<feature type="region of interest" description="Disordered" evidence="16">
    <location>
        <begin position="281"/>
        <end position="301"/>
    </location>
</feature>
<comment type="pathway">
    <text evidence="4">Cofactor biosynthesis; tetrahydrofolate biosynthesis; 7,8-dihydrofolate from 2-amino-4-hydroxy-6-hydroxymethyl-7,8-dihydropteridine diphosphate and 4-aminobenzoate: step 1/2.</text>
</comment>
<evidence type="ECO:0000313" key="19">
    <source>
        <dbReference type="EMBL" id="CAK9087000.1"/>
    </source>
</evidence>
<name>A0ABP0QFI0_9DINO</name>
<keyword evidence="9" id="KW-0547">Nucleotide-binding</keyword>
<gene>
    <name evidence="19" type="ORF">CCMP2556_LOCUS42101</name>
</gene>
<evidence type="ECO:0000256" key="13">
    <source>
        <dbReference type="ARBA" id="ARBA00022842"/>
    </source>
</evidence>
<dbReference type="PROSITE" id="PS50972">
    <property type="entry name" value="PTERIN_BINDING"/>
    <property type="match status" value="1"/>
</dbReference>
<protein>
    <recommendedName>
        <fullName evidence="21">Dihydropteroate synthase</fullName>
    </recommendedName>
</protein>
<dbReference type="InterPro" id="IPR045031">
    <property type="entry name" value="DHP_synth-like"/>
</dbReference>
<evidence type="ECO:0000256" key="16">
    <source>
        <dbReference type="SAM" id="MobiDB-lite"/>
    </source>
</evidence>
<evidence type="ECO:0000256" key="2">
    <source>
        <dbReference type="ARBA" id="ARBA00000198"/>
    </source>
</evidence>
<dbReference type="InterPro" id="IPR011005">
    <property type="entry name" value="Dihydropteroate_synth-like_sf"/>
</dbReference>
<evidence type="ECO:0000256" key="12">
    <source>
        <dbReference type="ARBA" id="ARBA00022840"/>
    </source>
</evidence>
<dbReference type="Proteomes" id="UP001642484">
    <property type="component" value="Unassembled WGS sequence"/>
</dbReference>
<dbReference type="PROSITE" id="PS00793">
    <property type="entry name" value="DHPS_2"/>
    <property type="match status" value="1"/>
</dbReference>
<dbReference type="NCBIfam" id="TIGR01496">
    <property type="entry name" value="DHPS"/>
    <property type="match status" value="1"/>
</dbReference>
<dbReference type="InterPro" id="IPR006390">
    <property type="entry name" value="DHP_synth_dom"/>
</dbReference>
<dbReference type="InterPro" id="IPR035907">
    <property type="entry name" value="Hppk_sf"/>
</dbReference>
<evidence type="ECO:0000256" key="4">
    <source>
        <dbReference type="ARBA" id="ARBA00004763"/>
    </source>
</evidence>
<proteinExistence type="inferred from homology"/>
<evidence type="ECO:0000256" key="5">
    <source>
        <dbReference type="ARBA" id="ARBA00005051"/>
    </source>
</evidence>
<keyword evidence="15" id="KW-0511">Multifunctional enzyme</keyword>
<dbReference type="SMART" id="SM00054">
    <property type="entry name" value="EFh"/>
    <property type="match status" value="1"/>
</dbReference>
<feature type="domain" description="EF-hand" evidence="17">
    <location>
        <begin position="1760"/>
        <end position="1795"/>
    </location>
</feature>
<evidence type="ECO:0000256" key="3">
    <source>
        <dbReference type="ARBA" id="ARBA00001946"/>
    </source>
</evidence>
<keyword evidence="14" id="KW-0289">Folate biosynthesis</keyword>
<evidence type="ECO:0000256" key="7">
    <source>
        <dbReference type="ARBA" id="ARBA00022679"/>
    </source>
</evidence>
<dbReference type="InterPro" id="IPR018247">
    <property type="entry name" value="EF_Hand_1_Ca_BS"/>
</dbReference>
<evidence type="ECO:0000256" key="6">
    <source>
        <dbReference type="ARBA" id="ARBA00009951"/>
    </source>
</evidence>
<dbReference type="Gene3D" id="3.80.10.10">
    <property type="entry name" value="Ribonuclease Inhibitor"/>
    <property type="match status" value="1"/>
</dbReference>
<dbReference type="PROSITE" id="PS50222">
    <property type="entry name" value="EF_HAND_2"/>
    <property type="match status" value="1"/>
</dbReference>
<keyword evidence="8" id="KW-0479">Metal-binding</keyword>
<dbReference type="PROSITE" id="PS00792">
    <property type="entry name" value="DHPS_1"/>
    <property type="match status" value="1"/>
</dbReference>
<keyword evidence="10" id="KW-0418">Kinase</keyword>
<keyword evidence="20" id="KW-1185">Reference proteome</keyword>
<evidence type="ECO:0000259" key="17">
    <source>
        <dbReference type="PROSITE" id="PS50222"/>
    </source>
</evidence>
<dbReference type="Pfam" id="PF00809">
    <property type="entry name" value="Pterin_bind"/>
    <property type="match status" value="1"/>
</dbReference>
<dbReference type="CDD" id="cd00483">
    <property type="entry name" value="HPPK"/>
    <property type="match status" value="1"/>
</dbReference>
<dbReference type="Gene3D" id="3.20.20.20">
    <property type="entry name" value="Dihydropteroate synthase-like"/>
    <property type="match status" value="1"/>
</dbReference>
<evidence type="ECO:0000256" key="8">
    <source>
        <dbReference type="ARBA" id="ARBA00022723"/>
    </source>
</evidence>
<dbReference type="Gene3D" id="1.10.238.10">
    <property type="entry name" value="EF-hand"/>
    <property type="match status" value="1"/>
</dbReference>
<organism evidence="19 20">
    <name type="scientific">Durusdinium trenchii</name>
    <dbReference type="NCBI Taxonomy" id="1381693"/>
    <lineage>
        <taxon>Eukaryota</taxon>
        <taxon>Sar</taxon>
        <taxon>Alveolata</taxon>
        <taxon>Dinophyceae</taxon>
        <taxon>Suessiales</taxon>
        <taxon>Symbiodiniaceae</taxon>
        <taxon>Durusdinium</taxon>
    </lineage>
</organism>
<keyword evidence="12" id="KW-0067">ATP-binding</keyword>
<evidence type="ECO:0000256" key="9">
    <source>
        <dbReference type="ARBA" id="ARBA00022741"/>
    </source>
</evidence>
<evidence type="ECO:0000256" key="15">
    <source>
        <dbReference type="ARBA" id="ARBA00023268"/>
    </source>
</evidence>
<feature type="domain" description="Pterin-binding" evidence="18">
    <location>
        <begin position="1403"/>
        <end position="1663"/>
    </location>
</feature>
<dbReference type="PROSITE" id="PS00794">
    <property type="entry name" value="HPPK"/>
    <property type="match status" value="1"/>
</dbReference>
<dbReference type="PROSITE" id="PS00018">
    <property type="entry name" value="EF_HAND_1"/>
    <property type="match status" value="2"/>
</dbReference>
<dbReference type="CDD" id="cd00739">
    <property type="entry name" value="DHPS"/>
    <property type="match status" value="1"/>
</dbReference>
<evidence type="ECO:0000256" key="1">
    <source>
        <dbReference type="ARBA" id="ARBA00000012"/>
    </source>
</evidence>
<dbReference type="SUPFAM" id="SSF47473">
    <property type="entry name" value="EF-hand"/>
    <property type="match status" value="1"/>
</dbReference>
<sequence length="1823" mass="203750">MTESLDMAATASVDVADSSIGSLMNLEDSLDLWDNCLDRKSVKKRSLLTKQLSGFSRAGSSRSLRVGRSFARSSTSGWLGQTDDATSGIMADFVKRDRAKATVKDPNETSEKYLERILLKSKIYQGEGLRRILGVFQYEQLNAMMMANVVAECKERGLFPGTPPGSFKEQCKTIHQLKRLARLIHTAVQNWHFTFKLLNAPGRAPAEPQEEKLQRVQEFWSEGLWRPQDLRLAEGTEERGERRPRYDLHFDLKHLQGRWSTRKPAGTLPHQQHGKLKMLTRHGRPEDPAGDGRFPPLEGISPSRSVTDLLRPVRRGRKNYFDECNAKQVIPNPLLFMTGHTHELKADGQIFTDAELLAALTLLREDFAVHELDLAENGLITDKSVVPLLEKLSHESICAKLRRLSLDGCRQVGRDGSWASIKLVTSAPTLRVLNLSHIQFNSQSLVPLCKAIGEHKNIRDVSLCGTGLGKNGLSGLCLSNLFLNVRLQKLDLSWNRFNHEQFTQMGVLIEATEIEELGVDYCAAYVIGRDSPVAELLEGLARDKSLKKLSLVANRVDFRAALVIEDALDMHPTLKESQWTCNAPTPFGEGGGLMEHGPRRLLGTQLRPAERNQDLNMTDNPLGALGMRSLLRLLSRQQNALKHFQSDGCYQGISGMADEDAEGCSVYSFTNPGSKCFGCLRYVLDLSRPYHRSLLRILYKTAERCKMPLDKAFEILEATPPFQHASKANGLWQVPISGRLVCNFSVEAQIQASLSGIEDDDFLGFLDTHFELTRFKADRKKIPALFAKWLELDGREEDQNVYLAALAKDFNMSLPYLSYLCRSSPSSIRRTMKTMFPTVPSDSQWPGQAGSGFPHCRSRYLAMLCLPTLADFYTCYPRMEALLTFNAQNPTGHYSLDLSNSCEFAVAQRLLLLDRWEAVCNKRRQRVDTSAMGNKSQLRNESHRGRPLHLRVRSVAEWSLPEYGIFDLDYVSCYRPPAKASPLSDGLWESLMVAMYNCKEYRPQDKLKALRSISHLIFITCMHMRQMVGYFQESEFREEAFVTFFPRVVDMRLRRQGIGLGEAEEMSWKVAREEELQRLRNRLGFVTSFPFLQPVLNLKYNDQRLCCALLVDLAIKEKFGAIRVADVSMFQVHVVSGNIREYSYITEEGLVDPLTMGVPRSWGDPAKTPSSGTFTCKYAAQVCAPEDRQVDFRKKLAQTYGFINTTFNDADIAWWTGISVEPFVKLEGVELRRTSSLYSTTAQYVSDQPAFLNAVVELQLSSARLEDLQGLLSDFKVIEEELGRTKGLRRGPRVIDLDLVAVGQRSLNITTGKYPLQLPHALMHERDFVLVPFAELSPAWTHPTLVGSPSVRDLLERLQSGAAAVRPEGASLDSWPVQMLPGAAGFGARVSSPGVLWRRGEQTLIMGILNVTPDSFSDGGDHLELQDAVQAAKDMIQAGAQILDIGGESTRPGASEVPLDEELKRVVPVIQGIREAGLEATISIDTRKASVARKALEAGADWINDVSGGEFDPQMLTVASEFLAPIVLMHMKGTPETMNSLATYSEAVVTEVGDYLLTRRRAAEAAGVPSWNIILDPGIGFAKTLEHNLSLLRHCGELVAKTQPSPLLVGASRKRFIGTILQEPDFKKRSFGNAAATAIAIAGLNEVGEDVLDLLEFFISRYNHVNEAFHHIDGGVREGEGGNTTSNGELTLREFEAGLRDIGCHKFRGPNEKERIGAVFRYLDPGGEGNVSLQEWQILDQLWKEFVLSIQEFVQFLIYAFGDELEFAWEELDDDGSGELSEDEWFGAVKRIGYFGPARVVFALLDGSDDGNISWDEFSELEK</sequence>
<dbReference type="NCBIfam" id="TIGR01498">
    <property type="entry name" value="folK"/>
    <property type="match status" value="1"/>
</dbReference>
<dbReference type="Pfam" id="PF01288">
    <property type="entry name" value="HPPK"/>
    <property type="match status" value="1"/>
</dbReference>
<dbReference type="PANTHER" id="PTHR20941:SF1">
    <property type="entry name" value="FOLIC ACID SYNTHESIS PROTEIN FOL1"/>
    <property type="match status" value="1"/>
</dbReference>
<dbReference type="InterPro" id="IPR000489">
    <property type="entry name" value="Pterin-binding_dom"/>
</dbReference>
<dbReference type="SUPFAM" id="SSF52047">
    <property type="entry name" value="RNI-like"/>
    <property type="match status" value="1"/>
</dbReference>
<evidence type="ECO:0000256" key="14">
    <source>
        <dbReference type="ARBA" id="ARBA00022909"/>
    </source>
</evidence>
<dbReference type="SUPFAM" id="SSF51717">
    <property type="entry name" value="Dihydropteroate synthetase-like"/>
    <property type="match status" value="1"/>
</dbReference>
<keyword evidence="13" id="KW-0460">Magnesium</keyword>
<dbReference type="SUPFAM" id="SSF55083">
    <property type="entry name" value="6-hydroxymethyl-7,8-dihydropterin pyrophosphokinase, HPPK"/>
    <property type="match status" value="1"/>
</dbReference>
<dbReference type="EMBL" id="CAXAMN010024472">
    <property type="protein sequence ID" value="CAK9087000.1"/>
    <property type="molecule type" value="Genomic_DNA"/>
</dbReference>
<dbReference type="PANTHER" id="PTHR20941">
    <property type="entry name" value="FOLATE SYNTHESIS PROTEINS"/>
    <property type="match status" value="1"/>
</dbReference>
<dbReference type="InterPro" id="IPR002048">
    <property type="entry name" value="EF_hand_dom"/>
</dbReference>
<keyword evidence="7" id="KW-0808">Transferase</keyword>
<evidence type="ECO:0000313" key="20">
    <source>
        <dbReference type="Proteomes" id="UP001642484"/>
    </source>
</evidence>
<comment type="cofactor">
    <cofactor evidence="3">
        <name>Mg(2+)</name>
        <dbReference type="ChEBI" id="CHEBI:18420"/>
    </cofactor>
</comment>
<reference evidence="19 20" key="1">
    <citation type="submission" date="2024-02" db="EMBL/GenBank/DDBJ databases">
        <authorList>
            <person name="Chen Y."/>
            <person name="Shah S."/>
            <person name="Dougan E. K."/>
            <person name="Thang M."/>
            <person name="Chan C."/>
        </authorList>
    </citation>
    <scope>NUCLEOTIDE SEQUENCE [LARGE SCALE GENOMIC DNA]</scope>
</reference>
<keyword evidence="11" id="KW-0106">Calcium</keyword>
<dbReference type="CDD" id="cd00051">
    <property type="entry name" value="EFh"/>
    <property type="match status" value="1"/>
</dbReference>
<comment type="catalytic activity">
    <reaction evidence="1">
        <text>(7,8-dihydropterin-6-yl)methyl diphosphate + 4-aminobenzoate = 7,8-dihydropteroate + diphosphate</text>
        <dbReference type="Rhea" id="RHEA:19949"/>
        <dbReference type="ChEBI" id="CHEBI:17836"/>
        <dbReference type="ChEBI" id="CHEBI:17839"/>
        <dbReference type="ChEBI" id="CHEBI:33019"/>
        <dbReference type="ChEBI" id="CHEBI:72950"/>
        <dbReference type="EC" id="2.5.1.15"/>
    </reaction>
</comment>
<comment type="pathway">
    <text evidence="5">Cofactor biosynthesis; tetrahydrofolate biosynthesis; 2-amino-4-hydroxy-6-hydroxymethyl-7,8-dihydropteridine diphosphate from 7,8-dihydroneopterin triphosphate: step 4/4.</text>
</comment>
<dbReference type="Gene3D" id="3.30.70.560">
    <property type="entry name" value="7,8-Dihydro-6-hydroxymethylpterin-pyrophosphokinase HPPK"/>
    <property type="match status" value="1"/>
</dbReference>